<dbReference type="AlphaFoldDB" id="A0A1H3M8Z2"/>
<sequence>MESTALIKEMESYFLNLFKLTEEMGSRMVDISENIRQVDEEVEWIAEGMNTMPGDVNNNLKRLFFIEEIKNRQLRDFSA</sequence>
<proteinExistence type="predicted"/>
<evidence type="ECO:0000313" key="2">
    <source>
        <dbReference type="Proteomes" id="UP000199230"/>
    </source>
</evidence>
<dbReference type="EMBL" id="FNPV01000004">
    <property type="protein sequence ID" value="SDY72495.1"/>
    <property type="molecule type" value="Genomic_DNA"/>
</dbReference>
<dbReference type="Proteomes" id="UP000199230">
    <property type="component" value="Unassembled WGS sequence"/>
</dbReference>
<keyword evidence="2" id="KW-1185">Reference proteome</keyword>
<organism evidence="1 2">
    <name type="scientific">Tindallia californiensis</name>
    <dbReference type="NCBI Taxonomy" id="159292"/>
    <lineage>
        <taxon>Bacteria</taxon>
        <taxon>Bacillati</taxon>
        <taxon>Bacillota</taxon>
        <taxon>Clostridia</taxon>
        <taxon>Peptostreptococcales</taxon>
        <taxon>Tindalliaceae</taxon>
        <taxon>Tindallia</taxon>
    </lineage>
</organism>
<accession>A0A1H3M8Z2</accession>
<name>A0A1H3M8Z2_9FIRM</name>
<protein>
    <submittedName>
        <fullName evidence="1">Uncharacterized protein</fullName>
    </submittedName>
</protein>
<reference evidence="1 2" key="1">
    <citation type="submission" date="2016-10" db="EMBL/GenBank/DDBJ databases">
        <authorList>
            <person name="de Groot N.N."/>
        </authorList>
    </citation>
    <scope>NUCLEOTIDE SEQUENCE [LARGE SCALE GENOMIC DNA]</scope>
    <source>
        <strain evidence="1 2">APO</strain>
    </source>
</reference>
<gene>
    <name evidence="1" type="ORF">SAMN05192546_10422</name>
</gene>
<evidence type="ECO:0000313" key="1">
    <source>
        <dbReference type="EMBL" id="SDY72495.1"/>
    </source>
</evidence>